<evidence type="ECO:0000313" key="2">
    <source>
        <dbReference type="Proteomes" id="UP001157502"/>
    </source>
</evidence>
<organism evidence="1 2">
    <name type="scientific">Dallia pectoralis</name>
    <name type="common">Alaska blackfish</name>
    <dbReference type="NCBI Taxonomy" id="75939"/>
    <lineage>
        <taxon>Eukaryota</taxon>
        <taxon>Metazoa</taxon>
        <taxon>Chordata</taxon>
        <taxon>Craniata</taxon>
        <taxon>Vertebrata</taxon>
        <taxon>Euteleostomi</taxon>
        <taxon>Actinopterygii</taxon>
        <taxon>Neopterygii</taxon>
        <taxon>Teleostei</taxon>
        <taxon>Protacanthopterygii</taxon>
        <taxon>Esociformes</taxon>
        <taxon>Umbridae</taxon>
        <taxon>Dallia</taxon>
    </lineage>
</organism>
<gene>
    <name evidence="1" type="ORF">DPEC_G00121740</name>
</gene>
<name>A0ACC2GQT8_DALPE</name>
<sequence>MSQLCCQTERAGAVCSPRGGTTEQPDRDDQHARPPPSPPHSIRMFQAQPEFSVRLQPQGEFLYVPLSSLALVSHSYSTPNPETTSNQHSQSQGKTVADWV</sequence>
<dbReference type="Proteomes" id="UP001157502">
    <property type="component" value="Chromosome 10"/>
</dbReference>
<dbReference type="EMBL" id="CM055737">
    <property type="protein sequence ID" value="KAJ8005810.1"/>
    <property type="molecule type" value="Genomic_DNA"/>
</dbReference>
<keyword evidence="2" id="KW-1185">Reference proteome</keyword>
<reference evidence="1" key="1">
    <citation type="submission" date="2021-05" db="EMBL/GenBank/DDBJ databases">
        <authorList>
            <person name="Pan Q."/>
            <person name="Jouanno E."/>
            <person name="Zahm M."/>
            <person name="Klopp C."/>
            <person name="Cabau C."/>
            <person name="Louis A."/>
            <person name="Berthelot C."/>
            <person name="Parey E."/>
            <person name="Roest Crollius H."/>
            <person name="Montfort J."/>
            <person name="Robinson-Rechavi M."/>
            <person name="Bouchez O."/>
            <person name="Lampietro C."/>
            <person name="Lopez Roques C."/>
            <person name="Donnadieu C."/>
            <person name="Postlethwait J."/>
            <person name="Bobe J."/>
            <person name="Dillon D."/>
            <person name="Chandos A."/>
            <person name="von Hippel F."/>
            <person name="Guiguen Y."/>
        </authorList>
    </citation>
    <scope>NUCLEOTIDE SEQUENCE</scope>
    <source>
        <strain evidence="1">YG-Jan2019</strain>
    </source>
</reference>
<comment type="caution">
    <text evidence="1">The sequence shown here is derived from an EMBL/GenBank/DDBJ whole genome shotgun (WGS) entry which is preliminary data.</text>
</comment>
<evidence type="ECO:0000313" key="1">
    <source>
        <dbReference type="EMBL" id="KAJ8005810.1"/>
    </source>
</evidence>
<protein>
    <submittedName>
        <fullName evidence="1">Uncharacterized protein</fullName>
    </submittedName>
</protein>
<accession>A0ACC2GQT8</accession>
<proteinExistence type="predicted"/>